<feature type="active site" description="Phosphoserine intermediate" evidence="6">
    <location>
        <position position="105"/>
    </location>
</feature>
<keyword evidence="6 7" id="KW-0418">Kinase</keyword>
<evidence type="ECO:0000256" key="6">
    <source>
        <dbReference type="HAMAP-Rule" id="MF_00065"/>
    </source>
</evidence>
<dbReference type="RefSeq" id="WP_252253010.1">
    <property type="nucleotide sequence ID" value="NZ_CP098736.1"/>
</dbReference>
<accession>A0ABY4VQW1</accession>
<evidence type="ECO:0000256" key="7">
    <source>
        <dbReference type="RuleBase" id="RU004347"/>
    </source>
</evidence>
<reference evidence="9" key="1">
    <citation type="submission" date="2022-06" db="EMBL/GenBank/DDBJ databases">
        <title>Complete genome sequence and characterization of Cupriavidus gilardii QJ1 isolated from contaminating cells.</title>
        <authorList>
            <person name="Qi J."/>
        </authorList>
    </citation>
    <scope>NUCLEOTIDE SEQUENCE</scope>
    <source>
        <strain evidence="9">QJ1</strain>
    </source>
</reference>
<dbReference type="PANTHER" id="PTHR42700:SF1">
    <property type="entry name" value="SULFATE ADENYLYLTRANSFERASE"/>
    <property type="match status" value="1"/>
</dbReference>
<dbReference type="Proteomes" id="UP001056648">
    <property type="component" value="Chromosome 2"/>
</dbReference>
<dbReference type="InterPro" id="IPR050512">
    <property type="entry name" value="Sulf_AdTrans/APS_kinase"/>
</dbReference>
<dbReference type="PANTHER" id="PTHR42700">
    <property type="entry name" value="SULFATE ADENYLYLTRANSFERASE"/>
    <property type="match status" value="1"/>
</dbReference>
<dbReference type="GO" id="GO:0004020">
    <property type="term" value="F:adenylylsulfate kinase activity"/>
    <property type="evidence" value="ECO:0007669"/>
    <property type="project" value="UniProtKB-EC"/>
</dbReference>
<keyword evidence="6" id="KW-0597">Phosphoprotein</keyword>
<organism evidence="9 10">
    <name type="scientific">Cupriavidus gilardii</name>
    <dbReference type="NCBI Taxonomy" id="82541"/>
    <lineage>
        <taxon>Bacteria</taxon>
        <taxon>Pseudomonadati</taxon>
        <taxon>Pseudomonadota</taxon>
        <taxon>Betaproteobacteria</taxon>
        <taxon>Burkholderiales</taxon>
        <taxon>Burkholderiaceae</taxon>
        <taxon>Cupriavidus</taxon>
    </lineage>
</organism>
<dbReference type="Pfam" id="PF01583">
    <property type="entry name" value="APS_kinase"/>
    <property type="match status" value="1"/>
</dbReference>
<dbReference type="SUPFAM" id="SSF52540">
    <property type="entry name" value="P-loop containing nucleoside triphosphate hydrolases"/>
    <property type="match status" value="1"/>
</dbReference>
<keyword evidence="10" id="KW-1185">Reference proteome</keyword>
<dbReference type="NCBIfam" id="NF003013">
    <property type="entry name" value="PRK03846.1"/>
    <property type="match status" value="1"/>
</dbReference>
<feature type="binding site" evidence="6">
    <location>
        <begin position="31"/>
        <end position="38"/>
    </location>
    <ligand>
        <name>ATP</name>
        <dbReference type="ChEBI" id="CHEBI:30616"/>
    </ligand>
</feature>
<evidence type="ECO:0000256" key="2">
    <source>
        <dbReference type="ARBA" id="ARBA00012121"/>
    </source>
</evidence>
<dbReference type="InterPro" id="IPR059117">
    <property type="entry name" value="APS_kinase_dom"/>
</dbReference>
<sequence length="196" mass="21409">MTKEARPSPDVKAVDAPPPTRSYPITLWLTGLSGAGKTTLARNLQRWLYDRGITALRVDGDELRAGLTSDLGFSAEERHANVRRAAHMAKLLNDQGVLVLASLISPAARDREAAREIVGADRFAEVYVHADLQRCRQRDPKGLYRKVASGDIAQFTGISAPYEPPVAPDLTVDTTTTKVEECVEVLAAFLDGRLSR</sequence>
<comment type="catalytic activity">
    <reaction evidence="1 6 7">
        <text>adenosine 5'-phosphosulfate + ATP = 3'-phosphoadenylyl sulfate + ADP + H(+)</text>
        <dbReference type="Rhea" id="RHEA:24152"/>
        <dbReference type="ChEBI" id="CHEBI:15378"/>
        <dbReference type="ChEBI" id="CHEBI:30616"/>
        <dbReference type="ChEBI" id="CHEBI:58243"/>
        <dbReference type="ChEBI" id="CHEBI:58339"/>
        <dbReference type="ChEBI" id="CHEBI:456216"/>
        <dbReference type="EC" id="2.7.1.25"/>
    </reaction>
</comment>
<dbReference type="InterPro" id="IPR002891">
    <property type="entry name" value="APS"/>
</dbReference>
<evidence type="ECO:0000256" key="1">
    <source>
        <dbReference type="ARBA" id="ARBA00001823"/>
    </source>
</evidence>
<comment type="pathway">
    <text evidence="6 7">Sulfur metabolism; hydrogen sulfide biosynthesis; sulfite from sulfate: step 2/3.</text>
</comment>
<protein>
    <recommendedName>
        <fullName evidence="2 6">Adenylyl-sulfate kinase</fullName>
        <ecNumber evidence="2 6">2.7.1.25</ecNumber>
    </recommendedName>
    <alternativeName>
        <fullName evidence="6">APS kinase</fullName>
    </alternativeName>
    <alternativeName>
        <fullName evidence="6">ATP adenosine-5'-phosphosulfate 3'-phosphotransferase</fullName>
    </alternativeName>
    <alternativeName>
        <fullName evidence="6">Adenosine-5'-phosphosulfate kinase</fullName>
    </alternativeName>
</protein>
<gene>
    <name evidence="6 9" type="primary">cysC</name>
    <name evidence="9" type="ORF">NDR89_23620</name>
</gene>
<keyword evidence="4 6" id="KW-0547">Nucleotide-binding</keyword>
<dbReference type="Gene3D" id="3.40.50.300">
    <property type="entry name" value="P-loop containing nucleotide triphosphate hydrolases"/>
    <property type="match status" value="1"/>
</dbReference>
<evidence type="ECO:0000313" key="9">
    <source>
        <dbReference type="EMBL" id="USE79579.1"/>
    </source>
</evidence>
<dbReference type="HAMAP" id="MF_00065">
    <property type="entry name" value="Adenylyl_sulf_kinase"/>
    <property type="match status" value="1"/>
</dbReference>
<dbReference type="EMBL" id="CP098736">
    <property type="protein sequence ID" value="USE79579.1"/>
    <property type="molecule type" value="Genomic_DNA"/>
</dbReference>
<proteinExistence type="inferred from homology"/>
<dbReference type="InterPro" id="IPR027417">
    <property type="entry name" value="P-loop_NTPase"/>
</dbReference>
<evidence type="ECO:0000259" key="8">
    <source>
        <dbReference type="Pfam" id="PF01583"/>
    </source>
</evidence>
<evidence type="ECO:0000256" key="5">
    <source>
        <dbReference type="ARBA" id="ARBA00022840"/>
    </source>
</evidence>
<comment type="function">
    <text evidence="6 7">Catalyzes the synthesis of activated sulfate.</text>
</comment>
<keyword evidence="3 6" id="KW-0808">Transferase</keyword>
<evidence type="ECO:0000256" key="4">
    <source>
        <dbReference type="ARBA" id="ARBA00022741"/>
    </source>
</evidence>
<keyword evidence="5 6" id="KW-0067">ATP-binding</keyword>
<feature type="domain" description="APS kinase" evidence="8">
    <location>
        <begin position="24"/>
        <end position="173"/>
    </location>
</feature>
<evidence type="ECO:0000313" key="10">
    <source>
        <dbReference type="Proteomes" id="UP001056648"/>
    </source>
</evidence>
<dbReference type="CDD" id="cd02027">
    <property type="entry name" value="APSK"/>
    <property type="match status" value="1"/>
</dbReference>
<comment type="similarity">
    <text evidence="6 7">Belongs to the APS kinase family.</text>
</comment>
<evidence type="ECO:0000256" key="3">
    <source>
        <dbReference type="ARBA" id="ARBA00022679"/>
    </source>
</evidence>
<name>A0ABY4VQW1_9BURK</name>
<dbReference type="NCBIfam" id="TIGR00455">
    <property type="entry name" value="apsK"/>
    <property type="match status" value="1"/>
</dbReference>
<dbReference type="EC" id="2.7.1.25" evidence="2 6"/>